<evidence type="ECO:0000256" key="6">
    <source>
        <dbReference type="ARBA" id="ARBA00022679"/>
    </source>
</evidence>
<dbReference type="InterPro" id="IPR045885">
    <property type="entry name" value="GalNAc-T"/>
</dbReference>
<evidence type="ECO:0000256" key="16">
    <source>
        <dbReference type="ARBA" id="ARBA00044237"/>
    </source>
</evidence>
<dbReference type="Gene3D" id="3.90.550.10">
    <property type="entry name" value="Spore Coat Polysaccharide Biosynthesis Protein SpsA, Chain A"/>
    <property type="match status" value="1"/>
</dbReference>
<evidence type="ECO:0000256" key="5">
    <source>
        <dbReference type="ARBA" id="ARBA00022676"/>
    </source>
</evidence>
<evidence type="ECO:0000256" key="10">
    <source>
        <dbReference type="ARBA" id="ARBA00022968"/>
    </source>
</evidence>
<dbReference type="Pfam" id="PF00652">
    <property type="entry name" value="Ricin_B_lectin"/>
    <property type="match status" value="1"/>
</dbReference>
<comment type="pathway">
    <text evidence="3">Protein modification; protein glycosylation.</text>
</comment>
<evidence type="ECO:0000256" key="11">
    <source>
        <dbReference type="ARBA" id="ARBA00022989"/>
    </source>
</evidence>
<evidence type="ECO:0000313" key="21">
    <source>
        <dbReference type="EMBL" id="CAE8643804.1"/>
    </source>
</evidence>
<dbReference type="InterPro" id="IPR000772">
    <property type="entry name" value="Ricin_B_lectin"/>
</dbReference>
<feature type="non-terminal residue" evidence="21">
    <location>
        <position position="1"/>
    </location>
</feature>
<keyword evidence="22" id="KW-1185">Reference proteome</keyword>
<organism evidence="21 22">
    <name type="scientific">Polarella glacialis</name>
    <name type="common">Dinoflagellate</name>
    <dbReference type="NCBI Taxonomy" id="89957"/>
    <lineage>
        <taxon>Eukaryota</taxon>
        <taxon>Sar</taxon>
        <taxon>Alveolata</taxon>
        <taxon>Dinophyceae</taxon>
        <taxon>Suessiales</taxon>
        <taxon>Suessiaceae</taxon>
        <taxon>Polarella</taxon>
    </lineage>
</organism>
<reference evidence="21" key="1">
    <citation type="submission" date="2021-02" db="EMBL/GenBank/DDBJ databases">
        <authorList>
            <person name="Dougan E. K."/>
            <person name="Rhodes N."/>
            <person name="Thang M."/>
            <person name="Chan C."/>
        </authorList>
    </citation>
    <scope>NUCLEOTIDE SEQUENCE</scope>
</reference>
<evidence type="ECO:0000256" key="4">
    <source>
        <dbReference type="ARBA" id="ARBA00005680"/>
    </source>
</evidence>
<comment type="caution">
    <text evidence="21">The sequence shown here is derived from an EMBL/GenBank/DDBJ whole genome shotgun (WGS) entry which is preliminary data.</text>
</comment>
<keyword evidence="15" id="KW-0464">Manganese</keyword>
<keyword evidence="5" id="KW-0328">Glycosyltransferase</keyword>
<dbReference type="OMA" id="LPKRRQC"/>
<comment type="similarity">
    <text evidence="4">Belongs to the glycosyltransferase 2 family. GalNAc-T subfamily.</text>
</comment>
<dbReference type="Pfam" id="PF00535">
    <property type="entry name" value="Glycos_transf_2"/>
    <property type="match status" value="1"/>
</dbReference>
<evidence type="ECO:0000256" key="9">
    <source>
        <dbReference type="ARBA" id="ARBA00022734"/>
    </source>
</evidence>
<feature type="compositionally biased region" description="Low complexity" evidence="18">
    <location>
        <begin position="43"/>
        <end position="61"/>
    </location>
</feature>
<evidence type="ECO:0000256" key="17">
    <source>
        <dbReference type="ARBA" id="ARBA00044259"/>
    </source>
</evidence>
<gene>
    <name evidence="21" type="ORF">PGLA1383_LOCUS58106</name>
</gene>
<comment type="cofactor">
    <cofactor evidence="1">
        <name>Mn(2+)</name>
        <dbReference type="ChEBI" id="CHEBI:29035"/>
    </cofactor>
</comment>
<evidence type="ECO:0000256" key="14">
    <source>
        <dbReference type="ARBA" id="ARBA00023157"/>
    </source>
</evidence>
<dbReference type="InterPro" id="IPR029044">
    <property type="entry name" value="Nucleotide-diphossugar_trans"/>
</dbReference>
<proteinExistence type="inferred from homology"/>
<protein>
    <recommendedName>
        <fullName evidence="17">Protein-UDP acetylgalactosaminyltransferase 7</fullName>
    </recommendedName>
    <alternativeName>
        <fullName evidence="16">UDP-GalNAc:polypeptide N-acetylgalactosaminyltransferase 7</fullName>
    </alternativeName>
</protein>
<dbReference type="InterPro" id="IPR035992">
    <property type="entry name" value="Ricin_B-like_lectins"/>
</dbReference>
<keyword evidence="11" id="KW-1133">Transmembrane helix</keyword>
<keyword evidence="12" id="KW-0333">Golgi apparatus</keyword>
<keyword evidence="13" id="KW-0472">Membrane</keyword>
<dbReference type="SUPFAM" id="SSF50370">
    <property type="entry name" value="Ricin B-like lectins"/>
    <property type="match status" value="1"/>
</dbReference>
<sequence>VSLLLFAVVLLNAYQLPSVDHSLASSPARDASGLLDTALSHGQQQQEQEQQQEQQQQQQQQLRGLSNKNAPAARIGGAKLGQEPLEDNAPKPPMRPGDKEQAMRREGHMPGARKDQLHGLVGRLPDGTPGYTPIPMGKLSTAEKRDAHMGQCYNARTSDSLSLDRDQPDGRPDVCKREFVAYPHELPRASVVIVFHNEVASALLRSVHSVLNHSPPELLLEVILVDDASTPDPTRFTKERWERLQEPLAQYARLLPKVRLVRLGQRRGLMLARMEGAWRAQAEVVVFLDSHIEATEGWLEPMLARIKEDRRHVVVPNILGIHFDDFHYQGSSGLGVLSFTWTLGQRPLNVEDMTKIQKSPIMAGGLFATDRAFFMHLGGYDPEMQFYGGEEMEIGFRTWQCGGDIEFVPCSRVYHIFRDAAFWQGTDSAGVAYKVPGYAITRNKLRAAAVWMDDYGKLVQYASSPVEGGLGDLEPRKKLREKLQCKPFSWYLKTVATDIHVPEPDGMKAGALRSKFLDGCLDTLGGAGGSSPGIYPCHWQHGTQGLVLDGLGLMRIPVLMFEHCLASSDKGTKVKLSSCAEPGSDQEKRMLWDFDAATGHFQKRGSGSCLEAASQKSDNVPQSLRLAPCDTAREEQQFEWRTW</sequence>
<dbReference type="SUPFAM" id="SSF53448">
    <property type="entry name" value="Nucleotide-diphospho-sugar transferases"/>
    <property type="match status" value="1"/>
</dbReference>
<keyword evidence="10" id="KW-0735">Signal-anchor</keyword>
<dbReference type="GO" id="GO:0000139">
    <property type="term" value="C:Golgi membrane"/>
    <property type="evidence" value="ECO:0007669"/>
    <property type="project" value="UniProtKB-SubCell"/>
</dbReference>
<dbReference type="InterPro" id="IPR001173">
    <property type="entry name" value="Glyco_trans_2-like"/>
</dbReference>
<accession>A0A813I1E8</accession>
<evidence type="ECO:0000256" key="15">
    <source>
        <dbReference type="ARBA" id="ARBA00023211"/>
    </source>
</evidence>
<dbReference type="Gene3D" id="2.80.10.50">
    <property type="match status" value="1"/>
</dbReference>
<evidence type="ECO:0000313" key="22">
    <source>
        <dbReference type="Proteomes" id="UP000654075"/>
    </source>
</evidence>
<dbReference type="PANTHER" id="PTHR11675:SF68">
    <property type="entry name" value="N-ACETYLGALACTOSAMINYLTRANSFERASE 7"/>
    <property type="match status" value="1"/>
</dbReference>
<evidence type="ECO:0000259" key="19">
    <source>
        <dbReference type="Pfam" id="PF00535"/>
    </source>
</evidence>
<dbReference type="CDD" id="cd02510">
    <property type="entry name" value="pp-GalNAc-T"/>
    <property type="match status" value="1"/>
</dbReference>
<dbReference type="AlphaFoldDB" id="A0A813I1E8"/>
<keyword evidence="14" id="KW-1015">Disulfide bond</keyword>
<feature type="compositionally biased region" description="Basic and acidic residues" evidence="18">
    <location>
        <begin position="96"/>
        <end position="113"/>
    </location>
</feature>
<dbReference type="OrthoDB" id="416652at2759"/>
<evidence type="ECO:0000259" key="20">
    <source>
        <dbReference type="Pfam" id="PF00652"/>
    </source>
</evidence>
<name>A0A813I1E8_POLGL</name>
<dbReference type="GO" id="GO:0046872">
    <property type="term" value="F:metal ion binding"/>
    <property type="evidence" value="ECO:0007669"/>
    <property type="project" value="UniProtKB-KW"/>
</dbReference>
<feature type="domain" description="Ricin B lectin" evidence="20">
    <location>
        <begin position="509"/>
        <end position="638"/>
    </location>
</feature>
<evidence type="ECO:0000256" key="2">
    <source>
        <dbReference type="ARBA" id="ARBA00004323"/>
    </source>
</evidence>
<dbReference type="GO" id="GO:0030246">
    <property type="term" value="F:carbohydrate binding"/>
    <property type="evidence" value="ECO:0007669"/>
    <property type="project" value="UniProtKB-KW"/>
</dbReference>
<keyword evidence="9" id="KW-0430">Lectin</keyword>
<keyword evidence="7" id="KW-0812">Transmembrane</keyword>
<evidence type="ECO:0000256" key="8">
    <source>
        <dbReference type="ARBA" id="ARBA00022723"/>
    </source>
</evidence>
<evidence type="ECO:0000256" key="1">
    <source>
        <dbReference type="ARBA" id="ARBA00001936"/>
    </source>
</evidence>
<evidence type="ECO:0000256" key="12">
    <source>
        <dbReference type="ARBA" id="ARBA00023034"/>
    </source>
</evidence>
<evidence type="ECO:0000256" key="13">
    <source>
        <dbReference type="ARBA" id="ARBA00023136"/>
    </source>
</evidence>
<dbReference type="GO" id="GO:0004653">
    <property type="term" value="F:polypeptide N-acetylgalactosaminyltransferase activity"/>
    <property type="evidence" value="ECO:0007669"/>
    <property type="project" value="TreeGrafter"/>
</dbReference>
<evidence type="ECO:0000256" key="18">
    <source>
        <dbReference type="SAM" id="MobiDB-lite"/>
    </source>
</evidence>
<evidence type="ECO:0000256" key="7">
    <source>
        <dbReference type="ARBA" id="ARBA00022692"/>
    </source>
</evidence>
<dbReference type="PANTHER" id="PTHR11675">
    <property type="entry name" value="N-ACETYLGALACTOSAMINYLTRANSFERASE"/>
    <property type="match status" value="1"/>
</dbReference>
<dbReference type="GO" id="GO:0006493">
    <property type="term" value="P:protein O-linked glycosylation"/>
    <property type="evidence" value="ECO:0007669"/>
    <property type="project" value="TreeGrafter"/>
</dbReference>
<feature type="region of interest" description="Disordered" evidence="18">
    <location>
        <begin position="38"/>
        <end position="113"/>
    </location>
</feature>
<keyword evidence="6" id="KW-0808">Transferase</keyword>
<comment type="subcellular location">
    <subcellularLocation>
        <location evidence="2">Golgi apparatus membrane</location>
        <topology evidence="2">Single-pass type II membrane protein</topology>
    </subcellularLocation>
</comment>
<keyword evidence="8" id="KW-0479">Metal-binding</keyword>
<dbReference type="EMBL" id="CAJNNV010033437">
    <property type="protein sequence ID" value="CAE8643804.1"/>
    <property type="molecule type" value="Genomic_DNA"/>
</dbReference>
<feature type="domain" description="Glycosyltransferase 2-like" evidence="19">
    <location>
        <begin position="190"/>
        <end position="371"/>
    </location>
</feature>
<evidence type="ECO:0000256" key="3">
    <source>
        <dbReference type="ARBA" id="ARBA00004922"/>
    </source>
</evidence>
<dbReference type="Proteomes" id="UP000654075">
    <property type="component" value="Unassembled WGS sequence"/>
</dbReference>
<dbReference type="PROSITE" id="PS50231">
    <property type="entry name" value="RICIN_B_LECTIN"/>
    <property type="match status" value="1"/>
</dbReference>